<gene>
    <name evidence="3" type="ORF">FH972_010058</name>
</gene>
<dbReference type="GO" id="GO:0000160">
    <property type="term" value="P:phosphorelay signal transduction system"/>
    <property type="evidence" value="ECO:0007669"/>
    <property type="project" value="UniProtKB-UniRule"/>
</dbReference>
<keyword evidence="4" id="KW-1185">Reference proteome</keyword>
<keyword evidence="2" id="KW-0932">Cytokinin signaling pathway</keyword>
<proteinExistence type="predicted"/>
<organism evidence="3 4">
    <name type="scientific">Carpinus fangiana</name>
    <dbReference type="NCBI Taxonomy" id="176857"/>
    <lineage>
        <taxon>Eukaryota</taxon>
        <taxon>Viridiplantae</taxon>
        <taxon>Streptophyta</taxon>
        <taxon>Embryophyta</taxon>
        <taxon>Tracheophyta</taxon>
        <taxon>Spermatophyta</taxon>
        <taxon>Magnoliopsida</taxon>
        <taxon>eudicotyledons</taxon>
        <taxon>Gunneridae</taxon>
        <taxon>Pentapetalae</taxon>
        <taxon>rosids</taxon>
        <taxon>fabids</taxon>
        <taxon>Fagales</taxon>
        <taxon>Betulaceae</taxon>
        <taxon>Carpinus</taxon>
    </lineage>
</organism>
<name>A0A660KP22_9ROSI</name>
<accession>A0A660KP22</accession>
<dbReference type="GO" id="GO:0043424">
    <property type="term" value="F:protein histidine kinase binding"/>
    <property type="evidence" value="ECO:0007669"/>
    <property type="project" value="UniProtKB-UniRule"/>
</dbReference>
<reference evidence="3 4" key="1">
    <citation type="submission" date="2019-06" db="EMBL/GenBank/DDBJ databases">
        <title>A chromosomal-level reference genome of Carpinus fangiana (Coryloideae, Betulaceae).</title>
        <authorList>
            <person name="Yang X."/>
            <person name="Wang Z."/>
            <person name="Zhang L."/>
            <person name="Hao G."/>
            <person name="Liu J."/>
            <person name="Yang Y."/>
        </authorList>
    </citation>
    <scope>NUCLEOTIDE SEQUENCE [LARGE SCALE GENOMIC DNA]</scope>
    <source>
        <strain evidence="3">Cfa_2016G</strain>
        <tissue evidence="3">Leaf</tissue>
    </source>
</reference>
<dbReference type="Gene3D" id="1.20.120.160">
    <property type="entry name" value="HPT domain"/>
    <property type="match status" value="1"/>
</dbReference>
<evidence type="ECO:0000313" key="3">
    <source>
        <dbReference type="EMBL" id="KAE8037471.1"/>
    </source>
</evidence>
<dbReference type="InterPro" id="IPR036641">
    <property type="entry name" value="HPT_dom_sf"/>
</dbReference>
<dbReference type="PANTHER" id="PTHR28242:SF7">
    <property type="entry name" value="HISTIDINE-CONTAINING PHOSPHOTRANSFER PROTEIN"/>
    <property type="match status" value="1"/>
</dbReference>
<evidence type="ECO:0000256" key="2">
    <source>
        <dbReference type="RuleBase" id="RU369004"/>
    </source>
</evidence>
<dbReference type="GO" id="GO:0009927">
    <property type="term" value="F:histidine phosphotransfer kinase activity"/>
    <property type="evidence" value="ECO:0007669"/>
    <property type="project" value="UniProtKB-UniRule"/>
</dbReference>
<dbReference type="GO" id="GO:0009736">
    <property type="term" value="P:cytokinin-activated signaling pathway"/>
    <property type="evidence" value="ECO:0007669"/>
    <property type="project" value="UniProtKB-KW"/>
</dbReference>
<protein>
    <recommendedName>
        <fullName evidence="2">Histidine-containing phosphotransfer protein</fullName>
    </recommendedName>
</protein>
<dbReference type="GO" id="GO:0005634">
    <property type="term" value="C:nucleus"/>
    <property type="evidence" value="ECO:0007669"/>
    <property type="project" value="UniProtKB-SubCell"/>
</dbReference>
<dbReference type="EMBL" id="CM017324">
    <property type="protein sequence ID" value="KAE8037471.1"/>
    <property type="molecule type" value="Genomic_DNA"/>
</dbReference>
<comment type="function">
    <text evidence="2">Functions as a two-component phosphorelay mediators between cytokinin sensor histidine kinases and response regulators (B-type ARRs). Plays an important role in propagating cytokinin signal transduction.</text>
</comment>
<evidence type="ECO:0000256" key="1">
    <source>
        <dbReference type="ARBA" id="ARBA00023012"/>
    </source>
</evidence>
<comment type="domain">
    <text evidence="2">Histidine-containing phosphotransfer domain (HPt) contains an active histidine that mediates the phosphotransfer.</text>
</comment>
<keyword evidence="1 2" id="KW-0902">Two-component regulatory system</keyword>
<dbReference type="GO" id="GO:0005829">
    <property type="term" value="C:cytosol"/>
    <property type="evidence" value="ECO:0007669"/>
    <property type="project" value="UniProtKB-SubCell"/>
</dbReference>
<comment type="subcellular location">
    <subcellularLocation>
        <location evidence="2">Cytoplasm</location>
        <location evidence="2">Cytosol</location>
    </subcellularLocation>
    <subcellularLocation>
        <location evidence="2">Nucleus</location>
    </subcellularLocation>
</comment>
<dbReference type="AlphaFoldDB" id="A0A660KP22"/>
<dbReference type="InterPro" id="IPR045871">
    <property type="entry name" value="AHP1-5/YPD1"/>
</dbReference>
<dbReference type="Proteomes" id="UP000327013">
    <property type="component" value="Chromosome 4"/>
</dbReference>
<evidence type="ECO:0000313" key="4">
    <source>
        <dbReference type="Proteomes" id="UP000327013"/>
    </source>
</evidence>
<sequence length="111" mass="12589">MALSILKGLLQEYVQSLFDEGILNDQFSQIQTLKSVEEPEHVVQLIDTYFIDVETILSELTTYIDYPDLDFSKLATLAHKVEERSLSIGAEHVRLACADLIQACNQTNEEK</sequence>
<dbReference type="PANTHER" id="PTHR28242">
    <property type="entry name" value="PHOSPHORELAY INTERMEDIATE PROTEIN YPD1"/>
    <property type="match status" value="1"/>
</dbReference>
<dbReference type="SUPFAM" id="SSF47226">
    <property type="entry name" value="Histidine-containing phosphotransfer domain, HPT domain"/>
    <property type="match status" value="1"/>
</dbReference>
<dbReference type="OrthoDB" id="1670022at2759"/>